<dbReference type="EMBL" id="MU269245">
    <property type="protein sequence ID" value="KAH7903077.1"/>
    <property type="molecule type" value="Genomic_DNA"/>
</dbReference>
<evidence type="ECO:0000313" key="2">
    <source>
        <dbReference type="Proteomes" id="UP000790377"/>
    </source>
</evidence>
<name>A0ACB7ZQV2_9AGAM</name>
<comment type="caution">
    <text evidence="1">The sequence shown here is derived from an EMBL/GenBank/DDBJ whole genome shotgun (WGS) entry which is preliminary data.</text>
</comment>
<dbReference type="Proteomes" id="UP000790377">
    <property type="component" value="Unassembled WGS sequence"/>
</dbReference>
<evidence type="ECO:0000313" key="1">
    <source>
        <dbReference type="EMBL" id="KAH7903077.1"/>
    </source>
</evidence>
<protein>
    <submittedName>
        <fullName evidence="1">Uncharacterized protein</fullName>
    </submittedName>
</protein>
<sequence>MHLAAINIADELIPLWRGLFKCDATDDKDNWDWAVLKGAVWKDHGRAVAAATKYLPGSFDRPPRNPAEKINSGYKAWEYLLYLFGLGPVLLYGILPEKYWIHFCKLVRGIRLMQQHNIRSEELVEAHTMLTEFELDFELEYYQRRTDRMHFMRPWLHGLIHLAPETITKGPPICSSQWTMERTIGNLGQEIRSHSQPYANLSQRGVRRAQVNALKVLIPALDPPDNLLPRGAIDLGGGFVLLNRKERTPNVMRQCEVAATLAYIQTQGIIIPAEMCPKITRWARLRLPNGQIARSAWKEQSMTRQPRMSRNVKMRLNGFQAFGEVYFYFQIQLNQELKTLALVSMYSPPDMAILKASSQTLYSCVHRGDGDLVLVEANTIESVVAMIPHKLPGSAEDRFFLVEKPGLDVVRMGGAGEDGMQGDDDDEAN</sequence>
<organism evidence="1 2">
    <name type="scientific">Hygrophoropsis aurantiaca</name>
    <dbReference type="NCBI Taxonomy" id="72124"/>
    <lineage>
        <taxon>Eukaryota</taxon>
        <taxon>Fungi</taxon>
        <taxon>Dikarya</taxon>
        <taxon>Basidiomycota</taxon>
        <taxon>Agaricomycotina</taxon>
        <taxon>Agaricomycetes</taxon>
        <taxon>Agaricomycetidae</taxon>
        <taxon>Boletales</taxon>
        <taxon>Coniophorineae</taxon>
        <taxon>Hygrophoropsidaceae</taxon>
        <taxon>Hygrophoropsis</taxon>
    </lineage>
</organism>
<reference evidence="1" key="1">
    <citation type="journal article" date="2021" name="New Phytol.">
        <title>Evolutionary innovations through gain and loss of genes in the ectomycorrhizal Boletales.</title>
        <authorList>
            <person name="Wu G."/>
            <person name="Miyauchi S."/>
            <person name="Morin E."/>
            <person name="Kuo A."/>
            <person name="Drula E."/>
            <person name="Varga T."/>
            <person name="Kohler A."/>
            <person name="Feng B."/>
            <person name="Cao Y."/>
            <person name="Lipzen A."/>
            <person name="Daum C."/>
            <person name="Hundley H."/>
            <person name="Pangilinan J."/>
            <person name="Johnson J."/>
            <person name="Barry K."/>
            <person name="LaButti K."/>
            <person name="Ng V."/>
            <person name="Ahrendt S."/>
            <person name="Min B."/>
            <person name="Choi I.G."/>
            <person name="Park H."/>
            <person name="Plett J.M."/>
            <person name="Magnuson J."/>
            <person name="Spatafora J.W."/>
            <person name="Nagy L.G."/>
            <person name="Henrissat B."/>
            <person name="Grigoriev I.V."/>
            <person name="Yang Z.L."/>
            <person name="Xu J."/>
            <person name="Martin F.M."/>
        </authorList>
    </citation>
    <scope>NUCLEOTIDE SEQUENCE</scope>
    <source>
        <strain evidence="1">ATCC 28755</strain>
    </source>
</reference>
<accession>A0ACB7ZQV2</accession>
<keyword evidence="2" id="KW-1185">Reference proteome</keyword>
<gene>
    <name evidence="1" type="ORF">BJ138DRAFT_1138795</name>
</gene>
<proteinExistence type="predicted"/>